<dbReference type="AlphaFoldDB" id="A0AB34K3N6"/>
<keyword evidence="7" id="KW-1185">Reference proteome</keyword>
<organism evidence="6 7">
    <name type="scientific">Prymnesium parvum</name>
    <name type="common">Toxic golden alga</name>
    <dbReference type="NCBI Taxonomy" id="97485"/>
    <lineage>
        <taxon>Eukaryota</taxon>
        <taxon>Haptista</taxon>
        <taxon>Haptophyta</taxon>
        <taxon>Prymnesiophyceae</taxon>
        <taxon>Prymnesiales</taxon>
        <taxon>Prymnesiaceae</taxon>
        <taxon>Prymnesium</taxon>
    </lineage>
</organism>
<sequence>MPVTMQFNANSIHASPAKRAALDEARVKARLERLNRVPGPGAYDVKRPSSSGRDFAGSSAFKSKTERKTDETLREVGDPGLYNPYENTSLGASMSRSFNKSQQSGSGNFGSRTKRTELTAPNDVPGPGTYDAREPARPEAKQSSAFASHTKRGAYLRKEVTPGAGEYDTTATPVKVIGGDSMFRNKDERFRKSVELEQQAHVGPGSYAQSNFTIKSETGKSASKLGAAFNTTAKKDWSLTAAVETPGPGAYNASRQASDSANFAGTSAFKSKTERKTDETLKEVGDPGLYNPYENTSLGASMSRSFNKSQQSGSGNFGSRTKRAELNVPNDAPGPGTYDAREPARPEAKQSSAFASHTKRGAYLRKEVTPGAGEYDTTATPVKVIGGDSMFRNKDERFRKSVELEQQAHVGPGSYAQSNFTIKSETGKSASKLGAAFNTTAKKDWSLTAAVETPGPGAYNASRQASDSANFAGTSAFKSKTERKTDETLKEVGDPGLYNPYENTSLGASMSRSFNKSQQSGSGNFGSRTKRAELNVPNDAPGPGTYDAREPARPEAKQGSAFASHTKRGAYLRKEVTPGAGEYDPQANEHIVGGESMFRSKDPRFRKNADLDQQAHVGPGSYMQTDNTVEKSFNSNVGKISSAFASTVLRDGFV</sequence>
<evidence type="ECO:0000256" key="1">
    <source>
        <dbReference type="ARBA" id="ARBA00004123"/>
    </source>
</evidence>
<dbReference type="GO" id="GO:0005634">
    <property type="term" value="C:nucleus"/>
    <property type="evidence" value="ECO:0007669"/>
    <property type="project" value="UniProtKB-SubCell"/>
</dbReference>
<feature type="compositionally biased region" description="Basic and acidic residues" evidence="5">
    <location>
        <begin position="63"/>
        <end position="77"/>
    </location>
</feature>
<feature type="compositionally biased region" description="Basic and acidic residues" evidence="5">
    <location>
        <begin position="479"/>
        <end position="493"/>
    </location>
</feature>
<keyword evidence="4" id="KW-0539">Nucleus</keyword>
<evidence type="ECO:0000256" key="5">
    <source>
        <dbReference type="SAM" id="MobiDB-lite"/>
    </source>
</evidence>
<dbReference type="InterPro" id="IPR010736">
    <property type="entry name" value="SHIPPO-rpt"/>
</dbReference>
<comment type="subcellular location">
    <subcellularLocation>
        <location evidence="2">Cytoplasm</location>
    </subcellularLocation>
    <subcellularLocation>
        <location evidence="1">Nucleus</location>
    </subcellularLocation>
</comment>
<name>A0AB34K3N6_PRYPA</name>
<evidence type="ECO:0000313" key="6">
    <source>
        <dbReference type="EMBL" id="KAL1528855.1"/>
    </source>
</evidence>
<feature type="compositionally biased region" description="Basic and acidic residues" evidence="5">
    <location>
        <begin position="131"/>
        <end position="140"/>
    </location>
</feature>
<dbReference type="Proteomes" id="UP001515480">
    <property type="component" value="Unassembled WGS sequence"/>
</dbReference>
<feature type="region of interest" description="Disordered" evidence="5">
    <location>
        <begin position="1"/>
        <end position="20"/>
    </location>
</feature>
<dbReference type="Pfam" id="PF07004">
    <property type="entry name" value="SHIPPO-rpt"/>
    <property type="match status" value="5"/>
</dbReference>
<evidence type="ECO:0008006" key="8">
    <source>
        <dbReference type="Google" id="ProtNLM"/>
    </source>
</evidence>
<comment type="caution">
    <text evidence="6">The sequence shown here is derived from an EMBL/GenBank/DDBJ whole genome shotgun (WGS) entry which is preliminary data.</text>
</comment>
<evidence type="ECO:0000256" key="4">
    <source>
        <dbReference type="ARBA" id="ARBA00023242"/>
    </source>
</evidence>
<protein>
    <recommendedName>
        <fullName evidence="8">Flagellar associated protein</fullName>
    </recommendedName>
</protein>
<feature type="region of interest" description="Disordered" evidence="5">
    <location>
        <begin position="36"/>
        <end position="171"/>
    </location>
</feature>
<feature type="region of interest" description="Disordered" evidence="5">
    <location>
        <begin position="266"/>
        <end position="379"/>
    </location>
</feature>
<gene>
    <name evidence="6" type="ORF">AB1Y20_010178</name>
</gene>
<proteinExistence type="predicted"/>
<evidence type="ECO:0000256" key="3">
    <source>
        <dbReference type="ARBA" id="ARBA00022490"/>
    </source>
</evidence>
<keyword evidence="3" id="KW-0963">Cytoplasm</keyword>
<dbReference type="GO" id="GO:0005737">
    <property type="term" value="C:cytoplasm"/>
    <property type="evidence" value="ECO:0007669"/>
    <property type="project" value="UniProtKB-SubCell"/>
</dbReference>
<dbReference type="PANTHER" id="PTHR35678">
    <property type="entry name" value="PROTEIN STPG4"/>
    <property type="match status" value="1"/>
</dbReference>
<dbReference type="PANTHER" id="PTHR35678:SF1">
    <property type="entry name" value="PROTEIN STPG4"/>
    <property type="match status" value="1"/>
</dbReference>
<accession>A0AB34K3N6</accession>
<feature type="compositionally biased region" description="Basic and acidic residues" evidence="5">
    <location>
        <begin position="339"/>
        <end position="348"/>
    </location>
</feature>
<feature type="compositionally biased region" description="Basic and acidic residues" evidence="5">
    <location>
        <begin position="271"/>
        <end position="285"/>
    </location>
</feature>
<dbReference type="EMBL" id="JBGBPQ010000002">
    <property type="protein sequence ID" value="KAL1528855.1"/>
    <property type="molecule type" value="Genomic_DNA"/>
</dbReference>
<feature type="compositionally biased region" description="Polar residues" evidence="5">
    <location>
        <begin position="501"/>
        <end position="527"/>
    </location>
</feature>
<feature type="compositionally biased region" description="Polar residues" evidence="5">
    <location>
        <begin position="85"/>
        <end position="111"/>
    </location>
</feature>
<reference evidence="6 7" key="1">
    <citation type="journal article" date="2024" name="Science">
        <title>Giant polyketide synthase enzymes in the biosynthesis of giant marine polyether toxins.</title>
        <authorList>
            <person name="Fallon T.R."/>
            <person name="Shende V.V."/>
            <person name="Wierzbicki I.H."/>
            <person name="Pendleton A.L."/>
            <person name="Watervoot N.F."/>
            <person name="Auber R.P."/>
            <person name="Gonzalez D.J."/>
            <person name="Wisecaver J.H."/>
            <person name="Moore B.S."/>
        </authorList>
    </citation>
    <scope>NUCLEOTIDE SEQUENCE [LARGE SCALE GENOMIC DNA]</scope>
    <source>
        <strain evidence="6 7">12B1</strain>
    </source>
</reference>
<dbReference type="GO" id="GO:0003682">
    <property type="term" value="F:chromatin binding"/>
    <property type="evidence" value="ECO:0007669"/>
    <property type="project" value="TreeGrafter"/>
</dbReference>
<feature type="compositionally biased region" description="Polar residues" evidence="5">
    <location>
        <begin position="293"/>
        <end position="319"/>
    </location>
</feature>
<evidence type="ECO:0000256" key="2">
    <source>
        <dbReference type="ARBA" id="ARBA00004496"/>
    </source>
</evidence>
<feature type="compositionally biased region" description="Basic and acidic residues" evidence="5">
    <location>
        <begin position="547"/>
        <end position="556"/>
    </location>
</feature>
<dbReference type="GO" id="GO:0044727">
    <property type="term" value="P:epigenetic programing of male pronucleus"/>
    <property type="evidence" value="ECO:0007669"/>
    <property type="project" value="TreeGrafter"/>
</dbReference>
<feature type="compositionally biased region" description="Polar residues" evidence="5">
    <location>
        <begin position="1"/>
        <end position="13"/>
    </location>
</feature>
<dbReference type="GO" id="GO:0042393">
    <property type="term" value="F:histone binding"/>
    <property type="evidence" value="ECO:0007669"/>
    <property type="project" value="TreeGrafter"/>
</dbReference>
<evidence type="ECO:0000313" key="7">
    <source>
        <dbReference type="Proteomes" id="UP001515480"/>
    </source>
</evidence>
<feature type="region of interest" description="Disordered" evidence="5">
    <location>
        <begin position="473"/>
        <end position="569"/>
    </location>
</feature>